<feature type="compositionally biased region" description="Basic residues" evidence="1">
    <location>
        <begin position="916"/>
        <end position="928"/>
    </location>
</feature>
<dbReference type="EMBL" id="PGCI01000042">
    <property type="protein sequence ID" value="PLW46109.1"/>
    <property type="molecule type" value="Genomic_DNA"/>
</dbReference>
<feature type="compositionally biased region" description="Polar residues" evidence="1">
    <location>
        <begin position="552"/>
        <end position="570"/>
    </location>
</feature>
<name>A0A2N5V7X7_9BASI</name>
<sequence>MFNQPRPWPYQHSPITEEYWNVEGYPAPAPNPPAPAISVANRANLPQPTNLHPTYTHAHPALYHTASPSPGPYSSSQNLVSYPDCSQTQYTGPTCHQHHIDSTTHSYTHLQPNSTSHSNCATFPPGYHSHTHAHATLITPQEVPFPRPETSPFSYSPSTAVGPPEGQNPVPFAQPQSFSSNIHPSSLHQPPLTASTQTMEPTSRSNGKGKKPRSVAPQKPIPLPNIQDELDRALLPKPKGRKKAKEGASNKLPTQPITSTQKSKKGTASASVPQTPAQRNPCIVVDLDLASLNAIPSPPPFVFPDNDDLSGNPDGSTDIPDVLANNVPVDSNDNDGRRDAGDCDVESDVHMEVEDNATEVIGDGNQANNEDEMDQIELKDRPGLPKGRKRRMLAAHLAKKCHDMDLEELRKRFRTHGHYARLIAEDKVALDAAFYEYQRQINIIAFQHLLKIDSVEEYLGQASRSRTTTIYNNFCQYDPEASKIRLNSNMRIQERWSKCGALWRQLDSSTQLKFNDPEFLATLPNPCLTQTTPNAPKLAGTLTSNVPKSAGLSTSIVPQSAGPPTNTGKGNVQPRKLAKPRTFDISRWANKIFHDLTNLSVAHSIQGYLVVTYPHKKGRAMMTGGSPMGEAFLDMFAIDPNPCGAFLEFVKGQAALKKISGCEPPLPKKARKRKADMRPDGPSKYDLGNSELNRKSLSNQLGHAIFEATNGRWRNGWPGTKTEWRLNELGVQLQVKRNNDGVQPLDFCKKPSAMSVGEINRLLKALGEGWVELLGRPTDGPDVIGDVLDDDNDNRRCVKVGPVPPGGYVPPSKVRTQSAGQKKLKKPVTSNTDTTKTKPNKRVKTNQGKSVRSTVNEDESDGLADVNNATVSKTSDNTKDSTAEGMDSTLKEITPSSRPGQRPAAVQSNTTTRYKPQLRKVQNKKKKVAIVSSEESEAEETPGELSESEDTPAESSNEDSDAEEHSDAQEDSNPRINHQDALRRPVASDSSRLPWPSTPASDTSSDISLNALKKRRKIQLKRACNKAVPQ</sequence>
<comment type="caution">
    <text evidence="2">The sequence shown here is derived from an EMBL/GenBank/DDBJ whole genome shotgun (WGS) entry which is preliminary data.</text>
</comment>
<feature type="compositionally biased region" description="Polar residues" evidence="1">
    <location>
        <begin position="998"/>
        <end position="1008"/>
    </location>
</feature>
<gene>
    <name evidence="2" type="ORF">PCASD_04164</name>
</gene>
<accession>A0A2N5V7X7</accession>
<feature type="region of interest" description="Disordered" evidence="1">
    <location>
        <begin position="142"/>
        <end position="276"/>
    </location>
</feature>
<evidence type="ECO:0000313" key="2">
    <source>
        <dbReference type="EMBL" id="PLW46109.1"/>
    </source>
</evidence>
<feature type="compositionally biased region" description="Polar residues" evidence="1">
    <location>
        <begin position="845"/>
        <end position="854"/>
    </location>
</feature>
<evidence type="ECO:0000256" key="1">
    <source>
        <dbReference type="SAM" id="MobiDB-lite"/>
    </source>
</evidence>
<evidence type="ECO:0000313" key="3">
    <source>
        <dbReference type="Proteomes" id="UP000235392"/>
    </source>
</evidence>
<feature type="region of interest" description="Disordered" evidence="1">
    <location>
        <begin position="776"/>
        <end position="1010"/>
    </location>
</feature>
<proteinExistence type="predicted"/>
<feature type="region of interest" description="Disordered" evidence="1">
    <location>
        <begin position="663"/>
        <end position="690"/>
    </location>
</feature>
<reference evidence="2 3" key="1">
    <citation type="submission" date="2017-11" db="EMBL/GenBank/DDBJ databases">
        <title>De novo assembly and phasing of dikaryotic genomes from two isolates of Puccinia coronata f. sp. avenae, the causal agent of oat crown rust.</title>
        <authorList>
            <person name="Miller M.E."/>
            <person name="Zhang Y."/>
            <person name="Omidvar V."/>
            <person name="Sperschneider J."/>
            <person name="Schwessinger B."/>
            <person name="Raley C."/>
            <person name="Palmer J.M."/>
            <person name="Garnica D."/>
            <person name="Upadhyaya N."/>
            <person name="Rathjen J."/>
            <person name="Taylor J.M."/>
            <person name="Park R.F."/>
            <person name="Dodds P.N."/>
            <person name="Hirsch C.D."/>
            <person name="Kianian S.F."/>
            <person name="Figueroa M."/>
        </authorList>
    </citation>
    <scope>NUCLEOTIDE SEQUENCE [LARGE SCALE GENOMIC DNA]</scope>
    <source>
        <strain evidence="2">12SD80</strain>
    </source>
</reference>
<feature type="compositionally biased region" description="Polar residues" evidence="1">
    <location>
        <begin position="251"/>
        <end position="276"/>
    </location>
</feature>
<feature type="compositionally biased region" description="Acidic residues" evidence="1">
    <location>
        <begin position="934"/>
        <end position="962"/>
    </location>
</feature>
<organism evidence="2 3">
    <name type="scientific">Puccinia coronata f. sp. avenae</name>
    <dbReference type="NCBI Taxonomy" id="200324"/>
    <lineage>
        <taxon>Eukaryota</taxon>
        <taxon>Fungi</taxon>
        <taxon>Dikarya</taxon>
        <taxon>Basidiomycota</taxon>
        <taxon>Pucciniomycotina</taxon>
        <taxon>Pucciniomycetes</taxon>
        <taxon>Pucciniales</taxon>
        <taxon>Pucciniaceae</taxon>
        <taxon>Puccinia</taxon>
    </lineage>
</organism>
<feature type="region of interest" description="Disordered" evidence="1">
    <location>
        <begin position="552"/>
        <end position="577"/>
    </location>
</feature>
<dbReference type="AlphaFoldDB" id="A0A2N5V7X7"/>
<protein>
    <submittedName>
        <fullName evidence="2">Uncharacterized protein</fullName>
    </submittedName>
</protein>
<feature type="region of interest" description="Disordered" evidence="1">
    <location>
        <begin position="298"/>
        <end position="339"/>
    </location>
</feature>
<dbReference type="Proteomes" id="UP000235392">
    <property type="component" value="Unassembled WGS sequence"/>
</dbReference>
<feature type="compositionally biased region" description="Polar residues" evidence="1">
    <location>
        <begin position="174"/>
        <end position="206"/>
    </location>
</feature>